<evidence type="ECO:0000313" key="2">
    <source>
        <dbReference type="EMBL" id="KAF6809003.1"/>
    </source>
</evidence>
<evidence type="ECO:0000313" key="3">
    <source>
        <dbReference type="Proteomes" id="UP000652219"/>
    </source>
</evidence>
<protein>
    <submittedName>
        <fullName evidence="2">Uncharacterized protein</fullName>
    </submittedName>
</protein>
<proteinExistence type="predicted"/>
<dbReference type="AlphaFoldDB" id="A0A8H6JA84"/>
<keyword evidence="3" id="KW-1185">Reference proteome</keyword>
<sequence>MALLDRPQRSIRITWPQVAAHSSDVVRNPLSPESRPAMESRRTRGGARGIRAVGLSGTASNGLRPERPVLEAPSPVAPDRL</sequence>
<comment type="caution">
    <text evidence="2">The sequence shown here is derived from an EMBL/GenBank/DDBJ whole genome shotgun (WGS) entry which is preliminary data.</text>
</comment>
<dbReference type="EMBL" id="WIGN01000108">
    <property type="protein sequence ID" value="KAF6809003.1"/>
    <property type="molecule type" value="Genomic_DNA"/>
</dbReference>
<organism evidence="2 3">
    <name type="scientific">Colletotrichum sojae</name>
    <dbReference type="NCBI Taxonomy" id="2175907"/>
    <lineage>
        <taxon>Eukaryota</taxon>
        <taxon>Fungi</taxon>
        <taxon>Dikarya</taxon>
        <taxon>Ascomycota</taxon>
        <taxon>Pezizomycotina</taxon>
        <taxon>Sordariomycetes</taxon>
        <taxon>Hypocreomycetidae</taxon>
        <taxon>Glomerellales</taxon>
        <taxon>Glomerellaceae</taxon>
        <taxon>Colletotrichum</taxon>
        <taxon>Colletotrichum orchidearum species complex</taxon>
    </lineage>
</organism>
<evidence type="ECO:0000256" key="1">
    <source>
        <dbReference type="SAM" id="MobiDB-lite"/>
    </source>
</evidence>
<feature type="region of interest" description="Disordered" evidence="1">
    <location>
        <begin position="26"/>
        <end position="81"/>
    </location>
</feature>
<name>A0A8H6JA84_9PEZI</name>
<gene>
    <name evidence="2" type="ORF">CSOJ01_07174</name>
</gene>
<reference evidence="2 3" key="1">
    <citation type="journal article" date="2020" name="Phytopathology">
        <title>Genome Sequence Resources of Colletotrichum truncatum, C. plurivorum, C. musicola, and C. sojae: Four Species Pathogenic to Soybean (Glycine max).</title>
        <authorList>
            <person name="Rogerio F."/>
            <person name="Boufleur T.R."/>
            <person name="Ciampi-Guillardi M."/>
            <person name="Sukno S.A."/>
            <person name="Thon M.R."/>
            <person name="Massola Junior N.S."/>
            <person name="Baroncelli R."/>
        </authorList>
    </citation>
    <scope>NUCLEOTIDE SEQUENCE [LARGE SCALE GENOMIC DNA]</scope>
    <source>
        <strain evidence="2 3">LFN0009</strain>
    </source>
</reference>
<dbReference type="Proteomes" id="UP000652219">
    <property type="component" value="Unassembled WGS sequence"/>
</dbReference>
<accession>A0A8H6JA84</accession>